<evidence type="ECO:0000256" key="1">
    <source>
        <dbReference type="SAM" id="Phobius"/>
    </source>
</evidence>
<reference evidence="2 3" key="1">
    <citation type="submission" date="2024-05" db="EMBL/GenBank/DDBJ databases">
        <authorList>
            <person name="Liu Q."/>
            <person name="Xin Y.-H."/>
        </authorList>
    </citation>
    <scope>NUCLEOTIDE SEQUENCE [LARGE SCALE GENOMIC DNA]</scope>
    <source>
        <strain evidence="2 3">CGMCC 1.10181</strain>
    </source>
</reference>
<feature type="transmembrane region" description="Helical" evidence="1">
    <location>
        <begin position="78"/>
        <end position="98"/>
    </location>
</feature>
<feature type="transmembrane region" description="Helical" evidence="1">
    <location>
        <begin position="190"/>
        <end position="208"/>
    </location>
</feature>
<feature type="transmembrane region" description="Helical" evidence="1">
    <location>
        <begin position="289"/>
        <end position="314"/>
    </location>
</feature>
<feature type="transmembrane region" description="Helical" evidence="1">
    <location>
        <begin position="50"/>
        <end position="71"/>
    </location>
</feature>
<feature type="transmembrane region" description="Helical" evidence="1">
    <location>
        <begin position="360"/>
        <end position="380"/>
    </location>
</feature>
<comment type="caution">
    <text evidence="2">The sequence shown here is derived from an EMBL/GenBank/DDBJ whole genome shotgun (WGS) entry which is preliminary data.</text>
</comment>
<evidence type="ECO:0000313" key="3">
    <source>
        <dbReference type="Proteomes" id="UP001419910"/>
    </source>
</evidence>
<evidence type="ECO:0000313" key="2">
    <source>
        <dbReference type="EMBL" id="MEN2788245.1"/>
    </source>
</evidence>
<proteinExistence type="predicted"/>
<protein>
    <submittedName>
        <fullName evidence="2">DUF4153 domain-containing protein</fullName>
    </submittedName>
</protein>
<keyword evidence="1" id="KW-0472">Membrane</keyword>
<keyword evidence="1" id="KW-0812">Transmembrane</keyword>
<feature type="transmembrane region" description="Helical" evidence="1">
    <location>
        <begin position="326"/>
        <end position="348"/>
    </location>
</feature>
<name>A0ABU9XXG3_9SPHN</name>
<gene>
    <name evidence="2" type="ORF">ABC974_01275</name>
</gene>
<keyword evidence="3" id="KW-1185">Reference proteome</keyword>
<sequence length="604" mass="65396">MTDAETMPTEEVDRSWRLRPAILAAIGLIAAIIVQQLADQHRPSAVIPEAVTTLRLALAIGIGTAALALGFGMERTRLLWSVSFALLAGAVTGLIYFWSGGAPGWWFGDWRYASLWLSIAITVPLFQTARDEGRARFPYAEVHGHAWTNVVLWCACWAFTGIVFLLAWLLSALFDLIGLHFLRELLEKSWFAAALAGAAFGGALGLLRERDRIVRLLQRVVTAVLAVLAPVLGVGLLLFLVALPFTGLHALWEATKSTTPILLSCVIGALILANAVIGDGEDEELTNPVLRWGAMALGLAALPLCVIAAIATGLRIDQYGFTPDRLWALVFVILATTYGVAYFVSLVLGRNQWAARVRPANLRIAFIVAAVALFLATPILSFNAISTADQVARLESGRITPDKFDWAALAFDFGDPGKAALKRLAASKTAAIARRAQKTQTQTNRWDVDESDRQADAADALTKRLRVLPGTVPVPQDLQDQLTSYDACGREADHKCTLLYTPGATEAFAVSDACIDRLAAEPDTKQKQRTGVRTIVYEGLHETSCSTKRYRLSDGKWVEFEAAAPDAMARAALRQGIAGGAVEVRTVPRRQLFVGGVPVGDPFE</sequence>
<dbReference type="EMBL" id="JBDIME010000001">
    <property type="protein sequence ID" value="MEN2788245.1"/>
    <property type="molecule type" value="Genomic_DNA"/>
</dbReference>
<feature type="transmembrane region" description="Helical" evidence="1">
    <location>
        <begin position="150"/>
        <end position="170"/>
    </location>
</feature>
<feature type="transmembrane region" description="Helical" evidence="1">
    <location>
        <begin position="21"/>
        <end position="38"/>
    </location>
</feature>
<dbReference type="InterPro" id="IPR025291">
    <property type="entry name" value="DUF4153"/>
</dbReference>
<keyword evidence="1" id="KW-1133">Transmembrane helix</keyword>
<feature type="transmembrane region" description="Helical" evidence="1">
    <location>
        <begin position="220"/>
        <end position="245"/>
    </location>
</feature>
<dbReference type="RefSeq" id="WP_343887840.1">
    <property type="nucleotide sequence ID" value="NZ_BAAAEH010000005.1"/>
</dbReference>
<feature type="transmembrane region" description="Helical" evidence="1">
    <location>
        <begin position="110"/>
        <end position="129"/>
    </location>
</feature>
<organism evidence="2 3">
    <name type="scientific">Sphingomonas oligophenolica</name>
    <dbReference type="NCBI Taxonomy" id="301154"/>
    <lineage>
        <taxon>Bacteria</taxon>
        <taxon>Pseudomonadati</taxon>
        <taxon>Pseudomonadota</taxon>
        <taxon>Alphaproteobacteria</taxon>
        <taxon>Sphingomonadales</taxon>
        <taxon>Sphingomonadaceae</taxon>
        <taxon>Sphingomonas</taxon>
    </lineage>
</organism>
<feature type="transmembrane region" description="Helical" evidence="1">
    <location>
        <begin position="257"/>
        <end position="277"/>
    </location>
</feature>
<accession>A0ABU9XXG3</accession>
<dbReference type="Proteomes" id="UP001419910">
    <property type="component" value="Unassembled WGS sequence"/>
</dbReference>
<dbReference type="Pfam" id="PF13687">
    <property type="entry name" value="DUF4153"/>
    <property type="match status" value="1"/>
</dbReference>